<gene>
    <name evidence="1" type="ORF">DWY46_16510</name>
</gene>
<name>A0A412EMB4_9FIRM</name>
<dbReference type="AlphaFoldDB" id="A0A412EMB4"/>
<dbReference type="InterPro" id="IPR006448">
    <property type="entry name" value="Phage_term_ssu_P27"/>
</dbReference>
<dbReference type="Proteomes" id="UP000285839">
    <property type="component" value="Unassembled WGS sequence"/>
</dbReference>
<reference evidence="1 2" key="1">
    <citation type="submission" date="2018-08" db="EMBL/GenBank/DDBJ databases">
        <title>A genome reference for cultivated species of the human gut microbiota.</title>
        <authorList>
            <person name="Zou Y."/>
            <person name="Xue W."/>
            <person name="Luo G."/>
        </authorList>
    </citation>
    <scope>NUCLEOTIDE SEQUENCE [LARGE SCALE GENOMIC DNA]</scope>
    <source>
        <strain evidence="1 2">AF25-21</strain>
    </source>
</reference>
<protein>
    <recommendedName>
        <fullName evidence="3">Phage terminase, small subunit</fullName>
    </recommendedName>
</protein>
<accession>A0A412EMB4</accession>
<evidence type="ECO:0000313" key="2">
    <source>
        <dbReference type="Proteomes" id="UP000285839"/>
    </source>
</evidence>
<proteinExistence type="predicted"/>
<evidence type="ECO:0008006" key="3">
    <source>
        <dbReference type="Google" id="ProtNLM"/>
    </source>
</evidence>
<comment type="caution">
    <text evidence="1">The sequence shown here is derived from an EMBL/GenBank/DDBJ whole genome shotgun (WGS) entry which is preliminary data.</text>
</comment>
<dbReference type="Pfam" id="PF05119">
    <property type="entry name" value="Terminase_4"/>
    <property type="match status" value="1"/>
</dbReference>
<sequence>MAAKSEKAIRESLMTQLRAKGADVSHFEGLVDDYVEYFRLVKKMKADIKKRGLSYTATSAAGKEYEKDNPNVKLLPQYTRAMLTILKDLGLTTDKVAEEDIEL</sequence>
<dbReference type="RefSeq" id="WP_118031702.1">
    <property type="nucleotide sequence ID" value="NZ_QRUH01000017.1"/>
</dbReference>
<dbReference type="EMBL" id="QRUH01000017">
    <property type="protein sequence ID" value="RGR45825.1"/>
    <property type="molecule type" value="Genomic_DNA"/>
</dbReference>
<evidence type="ECO:0000313" key="1">
    <source>
        <dbReference type="EMBL" id="RGR45825.1"/>
    </source>
</evidence>
<organism evidence="1 2">
    <name type="scientific">Blautia obeum</name>
    <dbReference type="NCBI Taxonomy" id="40520"/>
    <lineage>
        <taxon>Bacteria</taxon>
        <taxon>Bacillati</taxon>
        <taxon>Bacillota</taxon>
        <taxon>Clostridia</taxon>
        <taxon>Lachnospirales</taxon>
        <taxon>Lachnospiraceae</taxon>
        <taxon>Blautia</taxon>
    </lineage>
</organism>